<dbReference type="Pfam" id="PF05175">
    <property type="entry name" value="MTS"/>
    <property type="match status" value="1"/>
</dbReference>
<comment type="caution">
    <text evidence="2">The sequence shown here is derived from an EMBL/GenBank/DDBJ whole genome shotgun (WGS) entry which is preliminary data.</text>
</comment>
<dbReference type="SUPFAM" id="SSF53335">
    <property type="entry name" value="S-adenosyl-L-methionine-dependent methyltransferases"/>
    <property type="match status" value="1"/>
</dbReference>
<dbReference type="GO" id="GO:0008168">
    <property type="term" value="F:methyltransferase activity"/>
    <property type="evidence" value="ECO:0007669"/>
    <property type="project" value="UniProtKB-KW"/>
</dbReference>
<evidence type="ECO:0000259" key="1">
    <source>
        <dbReference type="Pfam" id="PF05175"/>
    </source>
</evidence>
<keyword evidence="2" id="KW-0489">Methyltransferase</keyword>
<dbReference type="GO" id="GO:0032259">
    <property type="term" value="P:methylation"/>
    <property type="evidence" value="ECO:0007669"/>
    <property type="project" value="UniProtKB-KW"/>
</dbReference>
<dbReference type="Gene3D" id="3.40.50.150">
    <property type="entry name" value="Vaccinia Virus protein VP39"/>
    <property type="match status" value="1"/>
</dbReference>
<dbReference type="PANTHER" id="PTHR18895:SF74">
    <property type="entry name" value="MTRF1L RELEASE FACTOR GLUTAMINE METHYLTRANSFERASE"/>
    <property type="match status" value="1"/>
</dbReference>
<dbReference type="InterPro" id="IPR050320">
    <property type="entry name" value="N5-glutamine_MTase"/>
</dbReference>
<dbReference type="EMBL" id="JBBKAK010000001">
    <property type="protein sequence ID" value="MEJ8672697.1"/>
    <property type="molecule type" value="Genomic_DNA"/>
</dbReference>
<protein>
    <submittedName>
        <fullName evidence="2">Methyltransferase</fullName>
    </submittedName>
</protein>
<sequence>MRKFGYQVGRWDLARYRERSPQDTFTALDREWSLLPDVWPGNAIATRLFTSWLPYKEADTFLEVGCGTGVTAVTAALQGCSRVCALDISPAAVENSRLNAVRHGVSERITILRSDLFSELGSSNGFDLIYWNSPFAEAPTDHLYESQLDYAVFDADYAMHQRYFAEAHRYMTDGARLFLGFSDTLGNSARLMDLATTAGFTGSVYQREVFSLPISVPGVETSGGDTDVDYTLYEFREA</sequence>
<dbReference type="CDD" id="cd02440">
    <property type="entry name" value="AdoMet_MTases"/>
    <property type="match status" value="1"/>
</dbReference>
<reference evidence="2 3" key="1">
    <citation type="submission" date="2024-03" db="EMBL/GenBank/DDBJ databases">
        <title>Novel Streptomyces species of biotechnological and ecological value are a feature of Machair soil.</title>
        <authorList>
            <person name="Prole J.R."/>
            <person name="Goodfellow M."/>
            <person name="Allenby N."/>
            <person name="Ward A.C."/>
        </authorList>
    </citation>
    <scope>NUCLEOTIDE SEQUENCE [LARGE SCALE GENOMIC DNA]</scope>
    <source>
        <strain evidence="2 3">MS1.AVA.1</strain>
    </source>
</reference>
<organism evidence="2 3">
    <name type="scientific">Streptomyces machairae</name>
    <dbReference type="NCBI Taxonomy" id="3134109"/>
    <lineage>
        <taxon>Bacteria</taxon>
        <taxon>Bacillati</taxon>
        <taxon>Actinomycetota</taxon>
        <taxon>Actinomycetes</taxon>
        <taxon>Kitasatosporales</taxon>
        <taxon>Streptomycetaceae</taxon>
        <taxon>Streptomyces</taxon>
    </lineage>
</organism>
<keyword evidence="2" id="KW-0808">Transferase</keyword>
<accession>A0ABU8UVS2</accession>
<name>A0ABU8UVS2_9ACTN</name>
<evidence type="ECO:0000313" key="3">
    <source>
        <dbReference type="Proteomes" id="UP001376459"/>
    </source>
</evidence>
<dbReference type="InterPro" id="IPR029063">
    <property type="entry name" value="SAM-dependent_MTases_sf"/>
</dbReference>
<proteinExistence type="predicted"/>
<dbReference type="PANTHER" id="PTHR18895">
    <property type="entry name" value="HEMK METHYLTRANSFERASE"/>
    <property type="match status" value="1"/>
</dbReference>
<dbReference type="InterPro" id="IPR007848">
    <property type="entry name" value="Small_mtfrase_dom"/>
</dbReference>
<evidence type="ECO:0000313" key="2">
    <source>
        <dbReference type="EMBL" id="MEJ8672697.1"/>
    </source>
</evidence>
<gene>
    <name evidence="2" type="ORF">WKI71_43260</name>
</gene>
<feature type="domain" description="Methyltransferase small" evidence="1">
    <location>
        <begin position="44"/>
        <end position="139"/>
    </location>
</feature>
<keyword evidence="3" id="KW-1185">Reference proteome</keyword>
<dbReference type="Proteomes" id="UP001376459">
    <property type="component" value="Unassembled WGS sequence"/>
</dbReference>